<dbReference type="AlphaFoldDB" id="A0A248VYQ6"/>
<dbReference type="SUPFAM" id="SSF53098">
    <property type="entry name" value="Ribonuclease H-like"/>
    <property type="match status" value="1"/>
</dbReference>
<sequence length="91" mass="10772">MAWNPCSLCRGIGVRFSLEWMFVLRGIRNECLNEHWFVSMRHAKRLIEEWRIEYNTERPHSSLGYLTPVQFARAHDAKQQFLTSDSNCSPD</sequence>
<evidence type="ECO:0000259" key="1">
    <source>
        <dbReference type="Pfam" id="PF13683"/>
    </source>
</evidence>
<name>A0A248VYQ6_9BURK</name>
<dbReference type="Pfam" id="PF13683">
    <property type="entry name" value="rve_3"/>
    <property type="match status" value="1"/>
</dbReference>
<dbReference type="Proteomes" id="UP000215158">
    <property type="component" value="Plasmid pBN2"/>
</dbReference>
<proteinExistence type="predicted"/>
<dbReference type="PANTHER" id="PTHR47515:SF1">
    <property type="entry name" value="BLR2054 PROTEIN"/>
    <property type="match status" value="1"/>
</dbReference>
<dbReference type="InterPro" id="IPR012337">
    <property type="entry name" value="RNaseH-like_sf"/>
</dbReference>
<dbReference type="KEGG" id="parb:CJU94_38430"/>
<evidence type="ECO:0000313" key="2">
    <source>
        <dbReference type="EMBL" id="ASW04013.1"/>
    </source>
</evidence>
<evidence type="ECO:0000313" key="3">
    <source>
        <dbReference type="Proteomes" id="UP000215158"/>
    </source>
</evidence>
<keyword evidence="2" id="KW-0614">Plasmid</keyword>
<keyword evidence="3" id="KW-1185">Reference proteome</keyword>
<dbReference type="EMBL" id="CP022992">
    <property type="protein sequence ID" value="ASW04013.1"/>
    <property type="molecule type" value="Genomic_DNA"/>
</dbReference>
<gene>
    <name evidence="2" type="ORF">CJU94_38430</name>
</gene>
<geneLocation type="plasmid" evidence="2 3">
    <name>pBN2</name>
</geneLocation>
<protein>
    <recommendedName>
        <fullName evidence="1">Integrase catalytic domain-containing protein</fullName>
    </recommendedName>
</protein>
<organism evidence="2 3">
    <name type="scientific">Paraburkholderia aromaticivorans</name>
    <dbReference type="NCBI Taxonomy" id="2026199"/>
    <lineage>
        <taxon>Bacteria</taxon>
        <taxon>Pseudomonadati</taxon>
        <taxon>Pseudomonadota</taxon>
        <taxon>Betaproteobacteria</taxon>
        <taxon>Burkholderiales</taxon>
        <taxon>Burkholderiaceae</taxon>
        <taxon>Paraburkholderia</taxon>
    </lineage>
</organism>
<dbReference type="InterPro" id="IPR001584">
    <property type="entry name" value="Integrase_cat-core"/>
</dbReference>
<feature type="domain" description="Integrase catalytic" evidence="1">
    <location>
        <begin position="27"/>
        <end position="68"/>
    </location>
</feature>
<dbReference type="PANTHER" id="PTHR47515">
    <property type="entry name" value="LOW CALCIUM RESPONSE LOCUS PROTEIN T"/>
    <property type="match status" value="1"/>
</dbReference>
<reference evidence="2 3" key="1">
    <citation type="submission" date="2017-08" db="EMBL/GenBank/DDBJ databases">
        <title>Identification and genetic characteristics of simultaneous BTEX- and naphthalene-degrading Paraburkholderia sp. BN5 isolated from petroleum-contaminated soil.</title>
        <authorList>
            <person name="Lee Y."/>
            <person name="Jeon C.O."/>
        </authorList>
    </citation>
    <scope>NUCLEOTIDE SEQUENCE [LARGE SCALE GENOMIC DNA]</scope>
    <source>
        <strain evidence="2 3">BN5</strain>
        <plasmid evidence="2 3">pBN2</plasmid>
    </source>
</reference>
<accession>A0A248VYQ6</accession>
<dbReference type="GO" id="GO:0015074">
    <property type="term" value="P:DNA integration"/>
    <property type="evidence" value="ECO:0007669"/>
    <property type="project" value="InterPro"/>
</dbReference>